<dbReference type="AlphaFoldDB" id="G8LSU1"/>
<reference evidence="2 3" key="2">
    <citation type="journal article" date="2012" name="Stand. Genomic Sci.">
        <title>Complete Genome Sequence of Clostridium clariflavum DSM 19732.</title>
        <authorList>
            <person name="Izquierdo J.A."/>
            <person name="Goodwin L."/>
            <person name="Davenport K.W."/>
            <person name="Teshima H."/>
            <person name="Bruce D."/>
            <person name="Detter C."/>
            <person name="Tapia R."/>
            <person name="Han S."/>
            <person name="Land M."/>
            <person name="Hauser L."/>
            <person name="Jeffries C.D."/>
            <person name="Han J."/>
            <person name="Pitluck S."/>
            <person name="Nolan M."/>
            <person name="Chen A."/>
            <person name="Huntemann M."/>
            <person name="Mavromatis K."/>
            <person name="Mikhailova N."/>
            <person name="Liolios K."/>
            <person name="Woyke T."/>
            <person name="Lynd L.R."/>
        </authorList>
    </citation>
    <scope>NUCLEOTIDE SEQUENCE [LARGE SCALE GENOMIC DNA]</scope>
    <source>
        <strain evidence="3">DSM 19732 / NBRC 101661 / EBR45</strain>
    </source>
</reference>
<keyword evidence="1" id="KW-0812">Transmembrane</keyword>
<evidence type="ECO:0000313" key="3">
    <source>
        <dbReference type="Proteomes" id="UP000005435"/>
    </source>
</evidence>
<keyword evidence="1" id="KW-0472">Membrane</keyword>
<protein>
    <submittedName>
        <fullName evidence="2">Uncharacterized protein</fullName>
    </submittedName>
</protein>
<dbReference type="EMBL" id="CP003065">
    <property type="protein sequence ID" value="AEV70454.1"/>
    <property type="molecule type" value="Genomic_DNA"/>
</dbReference>
<gene>
    <name evidence="2" type="ordered locus">Clocl_4018</name>
</gene>
<dbReference type="HOGENOM" id="CLU_2698068_0_0_9"/>
<reference evidence="3" key="1">
    <citation type="submission" date="2011-12" db="EMBL/GenBank/DDBJ databases">
        <title>Complete sequence of Clostridium clariflavum DSM 19732.</title>
        <authorList>
            <consortium name="US DOE Joint Genome Institute"/>
            <person name="Lucas S."/>
            <person name="Han J."/>
            <person name="Lapidus A."/>
            <person name="Cheng J.-F."/>
            <person name="Goodwin L."/>
            <person name="Pitluck S."/>
            <person name="Peters L."/>
            <person name="Teshima H."/>
            <person name="Detter J.C."/>
            <person name="Han C."/>
            <person name="Tapia R."/>
            <person name="Land M."/>
            <person name="Hauser L."/>
            <person name="Kyrpides N."/>
            <person name="Ivanova N."/>
            <person name="Pagani I."/>
            <person name="Kitzmiller T."/>
            <person name="Lynd L."/>
            <person name="Izquierdo J."/>
            <person name="Woyke T."/>
        </authorList>
    </citation>
    <scope>NUCLEOTIDE SEQUENCE [LARGE SCALE GENOMIC DNA]</scope>
    <source>
        <strain evidence="3">DSM 19732 / NBRC 101661 / EBR45</strain>
    </source>
</reference>
<dbReference type="KEGG" id="ccl:Clocl_4018"/>
<feature type="transmembrane region" description="Helical" evidence="1">
    <location>
        <begin position="12"/>
        <end position="33"/>
    </location>
</feature>
<evidence type="ECO:0000256" key="1">
    <source>
        <dbReference type="SAM" id="Phobius"/>
    </source>
</evidence>
<dbReference type="STRING" id="720554.Clocl_4018"/>
<organism evidence="2 3">
    <name type="scientific">Acetivibrio clariflavus (strain DSM 19732 / NBRC 101661 / EBR45)</name>
    <name type="common">Clostridium clariflavum</name>
    <dbReference type="NCBI Taxonomy" id="720554"/>
    <lineage>
        <taxon>Bacteria</taxon>
        <taxon>Bacillati</taxon>
        <taxon>Bacillota</taxon>
        <taxon>Clostridia</taxon>
        <taxon>Eubacteriales</taxon>
        <taxon>Oscillospiraceae</taxon>
        <taxon>Acetivibrio</taxon>
    </lineage>
</organism>
<name>G8LSU1_ACECE</name>
<keyword evidence="1" id="KW-1133">Transmembrane helix</keyword>
<accession>G8LSU1</accession>
<dbReference type="Proteomes" id="UP000005435">
    <property type="component" value="Chromosome"/>
</dbReference>
<keyword evidence="3" id="KW-1185">Reference proteome</keyword>
<proteinExistence type="predicted"/>
<sequence length="73" mass="8582" precursor="true">MYITAYVPHMRLVQFMILMLQIGKVPVVCTYIFNICLYTICCFNGFDKLCKLNFVIKLYKPCYKVRMGIVVNT</sequence>
<evidence type="ECO:0000313" key="2">
    <source>
        <dbReference type="EMBL" id="AEV70454.1"/>
    </source>
</evidence>